<organism evidence="14 15">
    <name type="scientific">Cichlidogyrus casuarinus</name>
    <dbReference type="NCBI Taxonomy" id="1844966"/>
    <lineage>
        <taxon>Eukaryota</taxon>
        <taxon>Metazoa</taxon>
        <taxon>Spiralia</taxon>
        <taxon>Lophotrochozoa</taxon>
        <taxon>Platyhelminthes</taxon>
        <taxon>Monogenea</taxon>
        <taxon>Monopisthocotylea</taxon>
        <taxon>Dactylogyridea</taxon>
        <taxon>Ancyrocephalidae</taxon>
        <taxon>Cichlidogyrus</taxon>
    </lineage>
</organism>
<evidence type="ECO:0000256" key="11">
    <source>
        <dbReference type="ARBA" id="ARBA00023292"/>
    </source>
</evidence>
<dbReference type="EMBL" id="JBJKFK010000371">
    <property type="protein sequence ID" value="KAL3317528.1"/>
    <property type="molecule type" value="Genomic_DNA"/>
</dbReference>
<keyword evidence="7" id="KW-0130">Cell adhesion</keyword>
<comment type="subcellular location">
    <subcellularLocation>
        <location evidence="1">Secreted</location>
        <location evidence="1">Extracellular space</location>
        <location evidence="1">Extracellular matrix</location>
        <location evidence="1">Basement membrane</location>
    </subcellularLocation>
</comment>
<dbReference type="Gene3D" id="2.10.25.10">
    <property type="entry name" value="Laminin"/>
    <property type="match status" value="3"/>
</dbReference>
<keyword evidence="6" id="KW-0084">Basement membrane</keyword>
<evidence type="ECO:0000313" key="14">
    <source>
        <dbReference type="EMBL" id="KAL3317528.1"/>
    </source>
</evidence>
<dbReference type="InterPro" id="IPR056863">
    <property type="entry name" value="LMN_ATRN_NET-like_EGF"/>
</dbReference>
<keyword evidence="9 12" id="KW-1015">Disulfide bond</keyword>
<feature type="domain" description="Laminin EGF-like" evidence="13">
    <location>
        <begin position="115"/>
        <end position="161"/>
    </location>
</feature>
<dbReference type="SUPFAM" id="SSF57196">
    <property type="entry name" value="EGF/Laminin"/>
    <property type="match status" value="3"/>
</dbReference>
<feature type="disulfide bond" evidence="12">
    <location>
        <begin position="133"/>
        <end position="142"/>
    </location>
</feature>
<evidence type="ECO:0000256" key="7">
    <source>
        <dbReference type="ARBA" id="ARBA00022889"/>
    </source>
</evidence>
<dbReference type="CDD" id="cd00055">
    <property type="entry name" value="EGF_Lam"/>
    <property type="match status" value="2"/>
</dbReference>
<keyword evidence="2" id="KW-0964">Secreted</keyword>
<evidence type="ECO:0000256" key="4">
    <source>
        <dbReference type="ARBA" id="ARBA00022729"/>
    </source>
</evidence>
<evidence type="ECO:0000256" key="9">
    <source>
        <dbReference type="ARBA" id="ARBA00023157"/>
    </source>
</evidence>
<feature type="disulfide bond" evidence="12">
    <location>
        <begin position="145"/>
        <end position="159"/>
    </location>
</feature>
<sequence>MLGNKCVKCDCNGNSDKCDPDTGVCIDCVNETSGDKCEKCAKGFYMDPVKHTCEKCLCPDAENSKSSKCEYYKAENQAKGPYVCLDCEQNTVGAYCEECARGFYKSSNLGTCIQCKCGIFSEDCDKKTGVCKCAPNYAGPNCDQCEPGSFGDPGRNVPCTSK</sequence>
<accession>A0ABD2QD97</accession>
<keyword evidence="4" id="KW-0732">Signal</keyword>
<dbReference type="InterPro" id="IPR002049">
    <property type="entry name" value="LE_dom"/>
</dbReference>
<keyword evidence="10" id="KW-0325">Glycoprotein</keyword>
<evidence type="ECO:0000259" key="13">
    <source>
        <dbReference type="PROSITE" id="PS50027"/>
    </source>
</evidence>
<evidence type="ECO:0000256" key="1">
    <source>
        <dbReference type="ARBA" id="ARBA00004302"/>
    </source>
</evidence>
<evidence type="ECO:0000256" key="3">
    <source>
        <dbReference type="ARBA" id="ARBA00022530"/>
    </source>
</evidence>
<dbReference type="GO" id="GO:0007155">
    <property type="term" value="P:cell adhesion"/>
    <property type="evidence" value="ECO:0007669"/>
    <property type="project" value="UniProtKB-KW"/>
</dbReference>
<dbReference type="InterPro" id="IPR050440">
    <property type="entry name" value="Laminin/Netrin_ECM"/>
</dbReference>
<protein>
    <submittedName>
        <fullName evidence="14">Laminin subunit alpha-1</fullName>
    </submittedName>
</protein>
<comment type="caution">
    <text evidence="12">Lacks conserved residue(s) required for the propagation of feature annotation.</text>
</comment>
<proteinExistence type="predicted"/>
<dbReference type="Pfam" id="PF00053">
    <property type="entry name" value="EGF_laminin"/>
    <property type="match status" value="2"/>
</dbReference>
<keyword evidence="15" id="KW-1185">Reference proteome</keyword>
<dbReference type="AlphaFoldDB" id="A0ABD2QD97"/>
<evidence type="ECO:0000256" key="10">
    <source>
        <dbReference type="ARBA" id="ARBA00023180"/>
    </source>
</evidence>
<keyword evidence="3" id="KW-0272">Extracellular matrix</keyword>
<evidence type="ECO:0000256" key="12">
    <source>
        <dbReference type="PROSITE-ProRule" id="PRU00460"/>
    </source>
</evidence>
<reference evidence="14 15" key="1">
    <citation type="submission" date="2024-11" db="EMBL/GenBank/DDBJ databases">
        <title>Adaptive evolution of stress response genes in parasites aligns with host niche diversity.</title>
        <authorList>
            <person name="Hahn C."/>
            <person name="Resl P."/>
        </authorList>
    </citation>
    <scope>NUCLEOTIDE SEQUENCE [LARGE SCALE GENOMIC DNA]</scope>
    <source>
        <strain evidence="14">EGGRZ-B1_66</strain>
        <tissue evidence="14">Body</tissue>
    </source>
</reference>
<dbReference type="SMART" id="SM00180">
    <property type="entry name" value="EGF_Lam"/>
    <property type="match status" value="3"/>
</dbReference>
<keyword evidence="11 12" id="KW-0424">Laminin EGF-like domain</keyword>
<dbReference type="Proteomes" id="UP001626550">
    <property type="component" value="Unassembled WGS sequence"/>
</dbReference>
<keyword evidence="5" id="KW-0677">Repeat</keyword>
<dbReference type="PROSITE" id="PS01248">
    <property type="entry name" value="EGF_LAM_1"/>
    <property type="match status" value="2"/>
</dbReference>
<feature type="disulfide bond" evidence="12">
    <location>
        <begin position="28"/>
        <end position="37"/>
    </location>
</feature>
<evidence type="ECO:0000256" key="2">
    <source>
        <dbReference type="ARBA" id="ARBA00022525"/>
    </source>
</evidence>
<dbReference type="Pfam" id="PF24973">
    <property type="entry name" value="EGF_LMN_ATRN"/>
    <property type="match status" value="1"/>
</dbReference>
<evidence type="ECO:0000256" key="5">
    <source>
        <dbReference type="ARBA" id="ARBA00022737"/>
    </source>
</evidence>
<name>A0ABD2QD97_9PLAT</name>
<keyword evidence="8" id="KW-0175">Coiled coil</keyword>
<dbReference type="FunFam" id="2.10.25.10:FF:000065">
    <property type="entry name" value="Laminin subunit beta 1"/>
    <property type="match status" value="1"/>
</dbReference>
<evidence type="ECO:0000256" key="8">
    <source>
        <dbReference type="ARBA" id="ARBA00023054"/>
    </source>
</evidence>
<dbReference type="FunFam" id="2.10.25.10:FF:000188">
    <property type="entry name" value="Laminin subunit gamma 2"/>
    <property type="match status" value="1"/>
</dbReference>
<feature type="domain" description="Laminin EGF-like" evidence="13">
    <location>
        <begin position="9"/>
        <end position="55"/>
    </location>
</feature>
<evidence type="ECO:0000256" key="6">
    <source>
        <dbReference type="ARBA" id="ARBA00022869"/>
    </source>
</evidence>
<dbReference type="PANTHER" id="PTHR10574">
    <property type="entry name" value="NETRIN/LAMININ-RELATED"/>
    <property type="match status" value="1"/>
</dbReference>
<dbReference type="PROSITE" id="PS50027">
    <property type="entry name" value="EGF_LAM_2"/>
    <property type="match status" value="2"/>
</dbReference>
<dbReference type="PANTHER" id="PTHR10574:SF444">
    <property type="entry name" value="BASEMENT MEMBRANE-SPECIFIC HEPARAN SULFATE PROTEOGLYCAN CORE PROTEIN"/>
    <property type="match status" value="1"/>
</dbReference>
<comment type="caution">
    <text evidence="14">The sequence shown here is derived from an EMBL/GenBank/DDBJ whole genome shotgun (WGS) entry which is preliminary data.</text>
</comment>
<evidence type="ECO:0000313" key="15">
    <source>
        <dbReference type="Proteomes" id="UP001626550"/>
    </source>
</evidence>
<dbReference type="GO" id="GO:0005604">
    <property type="term" value="C:basement membrane"/>
    <property type="evidence" value="ECO:0007669"/>
    <property type="project" value="UniProtKB-SubCell"/>
</dbReference>
<gene>
    <name evidence="14" type="primary">LAMA1_2</name>
    <name evidence="14" type="ORF">Ciccas_003820</name>
</gene>